<dbReference type="EMBL" id="CYKH01000852">
    <property type="protein sequence ID" value="CUG51978.1"/>
    <property type="molecule type" value="Genomic_DNA"/>
</dbReference>
<dbReference type="Proteomes" id="UP000051952">
    <property type="component" value="Unassembled WGS sequence"/>
</dbReference>
<dbReference type="Gene3D" id="2.140.10.10">
    <property type="entry name" value="Quinoprotein alcohol dehydrogenase-like superfamily"/>
    <property type="match status" value="1"/>
</dbReference>
<proteinExistence type="predicted"/>
<dbReference type="VEuPathDB" id="TriTrypDB:BSAL_80590"/>
<keyword evidence="4" id="KW-1185">Reference proteome</keyword>
<sequence length="405" mass="41871">MFLHLALSVALVSCAAMGLEVDPILWTSPLNDTAELSTPVQWVATSESGVLIALSGDHLVRLNTTSGSVLWRSAPFTGFTISTSIFAVSDTAVMAAAGTVVAAFHLINGSLIGSASIPAGTANPFNSGITSITAQGGLFIVSGMENVAVFDSTLSLRYCAPTVEFYVLSLGASSHYLYFAAAQANATSIFLFIIDLTTFSERRVSDVNYVSSAAANGNILVVQNSRPLVATIALSTGTFVWKNTDVVLNNVTTFVLIASTDVPLVVADNAVYAFDAVTGGLVFQYQTPFPTVSNPVVASGRLVYIGTPAQGPSYVAAMDLSTGKSLGQVMTPSLDSPALAISGGNALMLNGQGYTRVNIIKMLAASYNLDLAGSSAAVVVNQTPLATTFVVIGLKGATAVRIDAV</sequence>
<protein>
    <submittedName>
        <fullName evidence="3">GPI-anchored surface protein, putative</fullName>
    </submittedName>
</protein>
<dbReference type="Gene3D" id="2.130.10.10">
    <property type="entry name" value="YVTN repeat-like/Quinoprotein amine dehydrogenase"/>
    <property type="match status" value="1"/>
</dbReference>
<evidence type="ECO:0000313" key="4">
    <source>
        <dbReference type="Proteomes" id="UP000051952"/>
    </source>
</evidence>
<reference evidence="4" key="1">
    <citation type="submission" date="2015-09" db="EMBL/GenBank/DDBJ databases">
        <authorList>
            <consortium name="Pathogen Informatics"/>
        </authorList>
    </citation>
    <scope>NUCLEOTIDE SEQUENCE [LARGE SCALE GENOMIC DNA]</scope>
    <source>
        <strain evidence="4">Lake Konstanz</strain>
    </source>
</reference>
<accession>A0A0S4J749</accession>
<feature type="chain" id="PRO_5006622077" evidence="1">
    <location>
        <begin position="19"/>
        <end position="405"/>
    </location>
</feature>
<dbReference type="AlphaFoldDB" id="A0A0S4J749"/>
<dbReference type="InterPro" id="IPR015943">
    <property type="entry name" value="WD40/YVTN_repeat-like_dom_sf"/>
</dbReference>
<feature type="signal peptide" evidence="1">
    <location>
        <begin position="1"/>
        <end position="18"/>
    </location>
</feature>
<name>A0A0S4J749_BODSA</name>
<keyword evidence="1" id="KW-0732">Signal</keyword>
<feature type="domain" description="Pyrrolo-quinoline quinone repeat" evidence="2">
    <location>
        <begin position="45"/>
        <end position="151"/>
    </location>
</feature>
<feature type="domain" description="Pyrrolo-quinoline quinone repeat" evidence="2">
    <location>
        <begin position="214"/>
        <end position="329"/>
    </location>
</feature>
<organism evidence="3 4">
    <name type="scientific">Bodo saltans</name>
    <name type="common">Flagellated protozoan</name>
    <dbReference type="NCBI Taxonomy" id="75058"/>
    <lineage>
        <taxon>Eukaryota</taxon>
        <taxon>Discoba</taxon>
        <taxon>Euglenozoa</taxon>
        <taxon>Kinetoplastea</taxon>
        <taxon>Metakinetoplastina</taxon>
        <taxon>Eubodonida</taxon>
        <taxon>Bodonidae</taxon>
        <taxon>Bodo</taxon>
    </lineage>
</organism>
<evidence type="ECO:0000256" key="1">
    <source>
        <dbReference type="SAM" id="SignalP"/>
    </source>
</evidence>
<dbReference type="Pfam" id="PF13360">
    <property type="entry name" value="PQQ_2"/>
    <property type="match status" value="2"/>
</dbReference>
<evidence type="ECO:0000259" key="2">
    <source>
        <dbReference type="Pfam" id="PF13360"/>
    </source>
</evidence>
<dbReference type="SUPFAM" id="SSF50998">
    <property type="entry name" value="Quinoprotein alcohol dehydrogenase-like"/>
    <property type="match status" value="1"/>
</dbReference>
<dbReference type="InterPro" id="IPR011047">
    <property type="entry name" value="Quinoprotein_ADH-like_sf"/>
</dbReference>
<evidence type="ECO:0000313" key="3">
    <source>
        <dbReference type="EMBL" id="CUG51978.1"/>
    </source>
</evidence>
<gene>
    <name evidence="3" type="ORF">BSAL_80590</name>
</gene>
<dbReference type="InterPro" id="IPR002372">
    <property type="entry name" value="PQQ_rpt_dom"/>
</dbReference>